<keyword evidence="1" id="KW-0812">Transmembrane</keyword>
<evidence type="ECO:0000256" key="1">
    <source>
        <dbReference type="SAM" id="Phobius"/>
    </source>
</evidence>
<organism evidence="2">
    <name type="scientific">Arundo donax</name>
    <name type="common">Giant reed</name>
    <name type="synonym">Donax arundinaceus</name>
    <dbReference type="NCBI Taxonomy" id="35708"/>
    <lineage>
        <taxon>Eukaryota</taxon>
        <taxon>Viridiplantae</taxon>
        <taxon>Streptophyta</taxon>
        <taxon>Embryophyta</taxon>
        <taxon>Tracheophyta</taxon>
        <taxon>Spermatophyta</taxon>
        <taxon>Magnoliopsida</taxon>
        <taxon>Liliopsida</taxon>
        <taxon>Poales</taxon>
        <taxon>Poaceae</taxon>
        <taxon>PACMAD clade</taxon>
        <taxon>Arundinoideae</taxon>
        <taxon>Arundineae</taxon>
        <taxon>Arundo</taxon>
    </lineage>
</organism>
<keyword evidence="1" id="KW-0472">Membrane</keyword>
<evidence type="ECO:0000313" key="2">
    <source>
        <dbReference type="EMBL" id="JAD49528.1"/>
    </source>
</evidence>
<feature type="transmembrane region" description="Helical" evidence="1">
    <location>
        <begin position="7"/>
        <end position="26"/>
    </location>
</feature>
<name>A0A0A9AI47_ARUDO</name>
<protein>
    <submittedName>
        <fullName evidence="2">Uncharacterized protein</fullName>
    </submittedName>
</protein>
<dbReference type="EMBL" id="GBRH01248367">
    <property type="protein sequence ID" value="JAD49528.1"/>
    <property type="molecule type" value="Transcribed_RNA"/>
</dbReference>
<proteinExistence type="predicted"/>
<sequence length="44" mass="4999">MIKSQNIIVFFIFSINHAAIIVRIWICTASNNKTDNDALLFQSS</sequence>
<accession>A0A0A9AI47</accession>
<reference evidence="2" key="2">
    <citation type="journal article" date="2015" name="Data Brief">
        <title>Shoot transcriptome of the giant reed, Arundo donax.</title>
        <authorList>
            <person name="Barrero R.A."/>
            <person name="Guerrero F.D."/>
            <person name="Moolhuijzen P."/>
            <person name="Goolsby J.A."/>
            <person name="Tidwell J."/>
            <person name="Bellgard S.E."/>
            <person name="Bellgard M.I."/>
        </authorList>
    </citation>
    <scope>NUCLEOTIDE SEQUENCE</scope>
    <source>
        <tissue evidence="2">Shoot tissue taken approximately 20 cm above the soil surface</tissue>
    </source>
</reference>
<reference evidence="2" key="1">
    <citation type="submission" date="2014-09" db="EMBL/GenBank/DDBJ databases">
        <authorList>
            <person name="Magalhaes I.L.F."/>
            <person name="Oliveira U."/>
            <person name="Santos F.R."/>
            <person name="Vidigal T.H.D.A."/>
            <person name="Brescovit A.D."/>
            <person name="Santos A.J."/>
        </authorList>
    </citation>
    <scope>NUCLEOTIDE SEQUENCE</scope>
    <source>
        <tissue evidence="2">Shoot tissue taken approximately 20 cm above the soil surface</tissue>
    </source>
</reference>
<dbReference type="AlphaFoldDB" id="A0A0A9AI47"/>
<keyword evidence="1" id="KW-1133">Transmembrane helix</keyword>